<keyword evidence="1" id="KW-1133">Transmembrane helix</keyword>
<dbReference type="EMBL" id="UINC01231130">
    <property type="protein sequence ID" value="SVE63541.1"/>
    <property type="molecule type" value="Genomic_DNA"/>
</dbReference>
<sequence>MTVLLNPLFWVLAIAVYLLLLIRLPGNLTFRFGLFNLITLTILLGWKISIGVLGFVILTWVILNLITSHRTNSNTAGSYLSILGFYSILFFSFLLHKLNLGGTAFLTQIKQTAPWFPAEFLLPFFAAVSFSYIFVRCIDLARSCIWGNTP</sequence>
<feature type="transmembrane region" description="Helical" evidence="1">
    <location>
        <begin position="115"/>
        <end position="135"/>
    </location>
</feature>
<proteinExistence type="predicted"/>
<feature type="transmembrane region" description="Helical" evidence="1">
    <location>
        <begin position="7"/>
        <end position="24"/>
    </location>
</feature>
<feature type="transmembrane region" description="Helical" evidence="1">
    <location>
        <begin position="78"/>
        <end position="95"/>
    </location>
</feature>
<protein>
    <submittedName>
        <fullName evidence="2">Uncharacterized protein</fullName>
    </submittedName>
</protein>
<name>A0A383F3H9_9ZZZZ</name>
<accession>A0A383F3H9</accession>
<organism evidence="2">
    <name type="scientific">marine metagenome</name>
    <dbReference type="NCBI Taxonomy" id="408172"/>
    <lineage>
        <taxon>unclassified sequences</taxon>
        <taxon>metagenomes</taxon>
        <taxon>ecological metagenomes</taxon>
    </lineage>
</organism>
<keyword evidence="1" id="KW-0472">Membrane</keyword>
<feature type="non-terminal residue" evidence="2">
    <location>
        <position position="150"/>
    </location>
</feature>
<reference evidence="2" key="1">
    <citation type="submission" date="2018-05" db="EMBL/GenBank/DDBJ databases">
        <authorList>
            <person name="Lanie J.A."/>
            <person name="Ng W.-L."/>
            <person name="Kazmierczak K.M."/>
            <person name="Andrzejewski T.M."/>
            <person name="Davidsen T.M."/>
            <person name="Wayne K.J."/>
            <person name="Tettelin H."/>
            <person name="Glass J.I."/>
            <person name="Rusch D."/>
            <person name="Podicherti R."/>
            <person name="Tsui H.-C.T."/>
            <person name="Winkler M.E."/>
        </authorList>
    </citation>
    <scope>NUCLEOTIDE SEQUENCE</scope>
</reference>
<feature type="transmembrane region" description="Helical" evidence="1">
    <location>
        <begin position="44"/>
        <end position="66"/>
    </location>
</feature>
<evidence type="ECO:0000313" key="2">
    <source>
        <dbReference type="EMBL" id="SVE63541.1"/>
    </source>
</evidence>
<gene>
    <name evidence="2" type="ORF">METZ01_LOCUS516395</name>
</gene>
<evidence type="ECO:0000256" key="1">
    <source>
        <dbReference type="SAM" id="Phobius"/>
    </source>
</evidence>
<dbReference type="AlphaFoldDB" id="A0A383F3H9"/>
<keyword evidence="1" id="KW-0812">Transmembrane</keyword>